<keyword evidence="9" id="KW-1185">Reference proteome</keyword>
<evidence type="ECO:0000256" key="5">
    <source>
        <dbReference type="SAM" id="Phobius"/>
    </source>
</evidence>
<dbReference type="EMBL" id="GL629782">
    <property type="protein sequence ID" value="EFX02294.1"/>
    <property type="molecule type" value="Genomic_DNA"/>
</dbReference>
<evidence type="ECO:0000259" key="7">
    <source>
        <dbReference type="Pfam" id="PF12537"/>
    </source>
</evidence>
<dbReference type="InterPro" id="IPR022535">
    <property type="entry name" value="Golgi_pH-regulator_cons_dom"/>
</dbReference>
<feature type="transmembrane region" description="Helical" evidence="5">
    <location>
        <begin position="497"/>
        <end position="518"/>
    </location>
</feature>
<reference evidence="8 9" key="1">
    <citation type="journal article" date="2011" name="Proc. Natl. Acad. Sci. U.S.A.">
        <title>Genome and transcriptome analyses of the mountain pine beetle-fungal symbiont Grosmannia clavigera, a lodgepole pine pathogen.</title>
        <authorList>
            <person name="DiGuistini S."/>
            <person name="Wang Y."/>
            <person name="Liao N.Y."/>
            <person name="Taylor G."/>
            <person name="Tanguay P."/>
            <person name="Feau N."/>
            <person name="Henrissat B."/>
            <person name="Chan S.K."/>
            <person name="Hesse-Orce U."/>
            <person name="Alamouti S.M."/>
            <person name="Tsui C.K.M."/>
            <person name="Docking R.T."/>
            <person name="Levasseur A."/>
            <person name="Haridas S."/>
            <person name="Robertson G."/>
            <person name="Birol I."/>
            <person name="Holt R.A."/>
            <person name="Marra M.A."/>
            <person name="Hamelin R.C."/>
            <person name="Hirst M."/>
            <person name="Jones S.J.M."/>
            <person name="Bohlmann J."/>
            <person name="Breuil C."/>
        </authorList>
    </citation>
    <scope>NUCLEOTIDE SEQUENCE [LARGE SCALE GENOMIC DNA]</scope>
    <source>
        <strain evidence="9">kw1407 / UAMH 11150</strain>
    </source>
</reference>
<feature type="domain" description="Golgi pH regulator conserved" evidence="7">
    <location>
        <begin position="236"/>
        <end position="306"/>
    </location>
</feature>
<keyword evidence="3 5" id="KW-1133">Transmembrane helix</keyword>
<dbReference type="InterPro" id="IPR015672">
    <property type="entry name" value="GPHR/GTG"/>
</dbReference>
<evidence type="ECO:0000256" key="3">
    <source>
        <dbReference type="ARBA" id="ARBA00022989"/>
    </source>
</evidence>
<evidence type="ECO:0000313" key="8">
    <source>
        <dbReference type="EMBL" id="EFX02294.1"/>
    </source>
</evidence>
<evidence type="ECO:0000256" key="2">
    <source>
        <dbReference type="ARBA" id="ARBA00022692"/>
    </source>
</evidence>
<dbReference type="eggNOG" id="KOG2417">
    <property type="taxonomic scope" value="Eukaryota"/>
</dbReference>
<name>F0XIZ4_GROCL</name>
<evidence type="ECO:0008006" key="10">
    <source>
        <dbReference type="Google" id="ProtNLM"/>
    </source>
</evidence>
<feature type="transmembrane region" description="Helical" evidence="5">
    <location>
        <begin position="127"/>
        <end position="154"/>
    </location>
</feature>
<evidence type="ECO:0000259" key="6">
    <source>
        <dbReference type="Pfam" id="PF12430"/>
    </source>
</evidence>
<dbReference type="HOGENOM" id="CLU_039213_0_0_1"/>
<keyword evidence="4 5" id="KW-0472">Membrane</keyword>
<dbReference type="Pfam" id="PF12537">
    <property type="entry name" value="GPHR_N"/>
    <property type="match status" value="1"/>
</dbReference>
<dbReference type="AlphaFoldDB" id="F0XIZ4"/>
<dbReference type="GeneID" id="25975322"/>
<gene>
    <name evidence="8" type="ORF">CMQ_2343</name>
</gene>
<dbReference type="RefSeq" id="XP_014171776.1">
    <property type="nucleotide sequence ID" value="XM_014316301.1"/>
</dbReference>
<dbReference type="PANTHER" id="PTHR15948">
    <property type="entry name" value="G-PROTEIN COUPLED RECEPTOR 89-RELATED"/>
    <property type="match status" value="1"/>
</dbReference>
<feature type="domain" description="Abscisic acid G-protein coupled receptor-like" evidence="6">
    <location>
        <begin position="389"/>
        <end position="567"/>
    </location>
</feature>
<accession>F0XIZ4</accession>
<evidence type="ECO:0000256" key="1">
    <source>
        <dbReference type="ARBA" id="ARBA00004141"/>
    </source>
</evidence>
<proteinExistence type="predicted"/>
<sequence>MGFFSKCAVDSCAPPSPGLSLGTIVSLAPFFATFVAVFAVVNRKIFPRLSRVQNSRDGEGHYLPASAPPLLRQVHAEHGSRSMRRRAAAVTFATTIGLAAVLGELILAEISDLVDSQARDVALQVTVPALLFLLVLLIPFLELQSVIVGAGWSFQRTAKGRIPRVAWTLQLLAFSGWLFVFWSLGSLVPGPVENYMYSKGSRDGFDSTGMAMAYRWATSPDNVLSLRSIKASGTHGLSRACLERIGVIGISLMALLSGFASVSSPWQTFANQRARRRRPVTATDVNRKQTGVEAASDLLLSKRHQLMALQIAEQQAAAAAAAGTSSSGSSSAGLLGKLVGTIKHIGGGGSTEAAEIKSLEMEIAGLETMQANLASTLVELRQRQAADARASTRMGRLLALPNYVFGAYCAYRILAATLMMLHRLYAPKAVFASSDPINRFLGLLARHWDPKLDQVAWARQMSFLLSGVILVASAGSVLQTLRLFAKWTPGLVYQAQANLALGVGQITATYVISSAMLLRNNLPEEMSSAVGDALESALEPAFVDRWFEGWFLVASAATAAGIWVGRKLQAGDSFDDWDDQFGLEELGQKRC</sequence>
<dbReference type="Pfam" id="PF12430">
    <property type="entry name" value="ABA_GPCR"/>
    <property type="match status" value="1"/>
</dbReference>
<dbReference type="Proteomes" id="UP000007796">
    <property type="component" value="Unassembled WGS sequence"/>
</dbReference>
<dbReference type="InterPro" id="IPR025969">
    <property type="entry name" value="ABA_GPCR_dom"/>
</dbReference>
<keyword evidence="2 5" id="KW-0812">Transmembrane</keyword>
<protein>
    <recommendedName>
        <fullName evidence="10">G protein-coupled receptor</fullName>
    </recommendedName>
</protein>
<comment type="subcellular location">
    <subcellularLocation>
        <location evidence="1">Membrane</location>
        <topology evidence="1">Multi-pass membrane protein</topology>
    </subcellularLocation>
</comment>
<feature type="transmembrane region" description="Helical" evidence="5">
    <location>
        <begin position="403"/>
        <end position="425"/>
    </location>
</feature>
<feature type="transmembrane region" description="Helical" evidence="5">
    <location>
        <begin position="20"/>
        <end position="41"/>
    </location>
</feature>
<dbReference type="GO" id="GO:0016020">
    <property type="term" value="C:membrane"/>
    <property type="evidence" value="ECO:0007669"/>
    <property type="project" value="UniProtKB-SubCell"/>
</dbReference>
<dbReference type="InParanoid" id="F0XIZ4"/>
<feature type="transmembrane region" description="Helical" evidence="5">
    <location>
        <begin position="245"/>
        <end position="269"/>
    </location>
</feature>
<dbReference type="PANTHER" id="PTHR15948:SF0">
    <property type="entry name" value="GOLGI PH REGULATOR A-RELATED"/>
    <property type="match status" value="1"/>
</dbReference>
<feature type="transmembrane region" description="Helical" evidence="5">
    <location>
        <begin position="166"/>
        <end position="188"/>
    </location>
</feature>
<evidence type="ECO:0000256" key="4">
    <source>
        <dbReference type="ARBA" id="ARBA00023136"/>
    </source>
</evidence>
<feature type="transmembrane region" description="Helical" evidence="5">
    <location>
        <begin position="546"/>
        <end position="564"/>
    </location>
</feature>
<organism evidence="9">
    <name type="scientific">Grosmannia clavigera (strain kw1407 / UAMH 11150)</name>
    <name type="common">Blue stain fungus</name>
    <name type="synonym">Graphiocladiella clavigera</name>
    <dbReference type="NCBI Taxonomy" id="655863"/>
    <lineage>
        <taxon>Eukaryota</taxon>
        <taxon>Fungi</taxon>
        <taxon>Dikarya</taxon>
        <taxon>Ascomycota</taxon>
        <taxon>Pezizomycotina</taxon>
        <taxon>Sordariomycetes</taxon>
        <taxon>Sordariomycetidae</taxon>
        <taxon>Ophiostomatales</taxon>
        <taxon>Ophiostomataceae</taxon>
        <taxon>Leptographium</taxon>
    </lineage>
</organism>
<evidence type="ECO:0000313" key="9">
    <source>
        <dbReference type="Proteomes" id="UP000007796"/>
    </source>
</evidence>
<feature type="transmembrane region" description="Helical" evidence="5">
    <location>
        <begin position="463"/>
        <end position="485"/>
    </location>
</feature>
<feature type="transmembrane region" description="Helical" evidence="5">
    <location>
        <begin position="87"/>
        <end position="107"/>
    </location>
</feature>
<dbReference type="OrthoDB" id="264392at2759"/>